<dbReference type="GO" id="GO:0061603">
    <property type="term" value="F:molybdenum cofactor guanylyltransferase activity"/>
    <property type="evidence" value="ECO:0007669"/>
    <property type="project" value="UniProtKB-EC"/>
</dbReference>
<feature type="binding site" evidence="8">
    <location>
        <position position="69"/>
    </location>
    <ligand>
        <name>GTP</name>
        <dbReference type="ChEBI" id="CHEBI:37565"/>
    </ligand>
</feature>
<evidence type="ECO:0000256" key="3">
    <source>
        <dbReference type="ARBA" id="ARBA00022723"/>
    </source>
</evidence>
<dbReference type="EMBL" id="JAUKPO010000008">
    <property type="protein sequence ID" value="MDO1447745.1"/>
    <property type="molecule type" value="Genomic_DNA"/>
</dbReference>
<feature type="binding site" evidence="8">
    <location>
        <position position="25"/>
    </location>
    <ligand>
        <name>GTP</name>
        <dbReference type="ChEBI" id="CHEBI:37565"/>
    </ligand>
</feature>
<dbReference type="Gene3D" id="3.90.550.10">
    <property type="entry name" value="Spore Coat Polysaccharide Biosynthesis Protein SpsA, Chain A"/>
    <property type="match status" value="1"/>
</dbReference>
<dbReference type="PANTHER" id="PTHR19136">
    <property type="entry name" value="MOLYBDENUM COFACTOR GUANYLYLTRANSFERASE"/>
    <property type="match status" value="1"/>
</dbReference>
<comment type="catalytic activity">
    <reaction evidence="8">
        <text>Mo-molybdopterin + GTP + H(+) = Mo-molybdopterin guanine dinucleotide + diphosphate</text>
        <dbReference type="Rhea" id="RHEA:34243"/>
        <dbReference type="ChEBI" id="CHEBI:15378"/>
        <dbReference type="ChEBI" id="CHEBI:33019"/>
        <dbReference type="ChEBI" id="CHEBI:37565"/>
        <dbReference type="ChEBI" id="CHEBI:71302"/>
        <dbReference type="ChEBI" id="CHEBI:71310"/>
        <dbReference type="EC" id="2.7.7.77"/>
    </reaction>
</comment>
<proteinExistence type="inferred from homology"/>
<keyword evidence="5 8" id="KW-0460">Magnesium</keyword>
<accession>A0ABT8RAL0</accession>
<evidence type="ECO:0000256" key="8">
    <source>
        <dbReference type="HAMAP-Rule" id="MF_00316"/>
    </source>
</evidence>
<dbReference type="Proteomes" id="UP001168528">
    <property type="component" value="Unassembled WGS sequence"/>
</dbReference>
<evidence type="ECO:0000256" key="5">
    <source>
        <dbReference type="ARBA" id="ARBA00022842"/>
    </source>
</evidence>
<comment type="domain">
    <text evidence="8">The N-terminal domain determines nucleotide recognition and specific binding, while the C-terminal domain determines the specific binding to the target protein.</text>
</comment>
<evidence type="ECO:0000256" key="4">
    <source>
        <dbReference type="ARBA" id="ARBA00022741"/>
    </source>
</evidence>
<name>A0ABT8RAL0_9BACT</name>
<keyword evidence="4 8" id="KW-0547">Nucleotide-binding</keyword>
<organism evidence="10 11">
    <name type="scientific">Rhodocytophaga aerolata</name>
    <dbReference type="NCBI Taxonomy" id="455078"/>
    <lineage>
        <taxon>Bacteria</taxon>
        <taxon>Pseudomonadati</taxon>
        <taxon>Bacteroidota</taxon>
        <taxon>Cytophagia</taxon>
        <taxon>Cytophagales</taxon>
        <taxon>Rhodocytophagaceae</taxon>
        <taxon>Rhodocytophaga</taxon>
    </lineage>
</organism>
<keyword evidence="2 8" id="KW-0808">Transferase</keyword>
<keyword evidence="6 8" id="KW-0342">GTP-binding</keyword>
<evidence type="ECO:0000256" key="2">
    <source>
        <dbReference type="ARBA" id="ARBA00022679"/>
    </source>
</evidence>
<keyword evidence="10" id="KW-0548">Nucleotidyltransferase</keyword>
<comment type="similarity">
    <text evidence="8">Belongs to the MobA family.</text>
</comment>
<dbReference type="PANTHER" id="PTHR19136:SF81">
    <property type="entry name" value="MOLYBDENUM COFACTOR GUANYLYLTRANSFERASE"/>
    <property type="match status" value="1"/>
</dbReference>
<reference evidence="10" key="1">
    <citation type="submission" date="2023-07" db="EMBL/GenBank/DDBJ databases">
        <title>The genome sequence of Rhodocytophaga aerolata KACC 12507.</title>
        <authorList>
            <person name="Zhang X."/>
        </authorList>
    </citation>
    <scope>NUCLEOTIDE SEQUENCE</scope>
    <source>
        <strain evidence="10">KACC 12507</strain>
    </source>
</reference>
<dbReference type="InterPro" id="IPR013482">
    <property type="entry name" value="Molybde_CF_guanTrfase"/>
</dbReference>
<gene>
    <name evidence="8" type="primary">mobA</name>
    <name evidence="10" type="ORF">Q0590_15850</name>
</gene>
<keyword evidence="1 8" id="KW-0963">Cytoplasm</keyword>
<feature type="binding site" evidence="8">
    <location>
        <position position="98"/>
    </location>
    <ligand>
        <name>GTP</name>
        <dbReference type="ChEBI" id="CHEBI:37565"/>
    </ligand>
</feature>
<keyword evidence="11" id="KW-1185">Reference proteome</keyword>
<keyword evidence="3 8" id="KW-0479">Metal-binding</keyword>
<evidence type="ECO:0000259" key="9">
    <source>
        <dbReference type="Pfam" id="PF12804"/>
    </source>
</evidence>
<dbReference type="RefSeq" id="WP_302038549.1">
    <property type="nucleotide sequence ID" value="NZ_JAUKPO010000008.1"/>
</dbReference>
<dbReference type="InterPro" id="IPR025877">
    <property type="entry name" value="MobA-like_NTP_Trfase"/>
</dbReference>
<comment type="function">
    <text evidence="8">Transfers a GMP moiety from GTP to Mo-molybdopterin (Mo-MPT) cofactor (Moco or molybdenum cofactor) to form Mo-molybdopterin guanine dinucleotide (Mo-MGD) cofactor.</text>
</comment>
<dbReference type="HAMAP" id="MF_00316">
    <property type="entry name" value="MobA"/>
    <property type="match status" value="1"/>
</dbReference>
<evidence type="ECO:0000313" key="11">
    <source>
        <dbReference type="Proteomes" id="UP001168528"/>
    </source>
</evidence>
<comment type="caution">
    <text evidence="10">The sequence shown here is derived from an EMBL/GenBank/DDBJ whole genome shotgun (WGS) entry which is preliminary data.</text>
</comment>
<evidence type="ECO:0000256" key="7">
    <source>
        <dbReference type="ARBA" id="ARBA00023150"/>
    </source>
</evidence>
<sequence>MAKASKPVTGIILAGGKSSRMGFDKGMAAFNGRAMVTWVIDTLQAVCTHSMIISNTDAYHQLGLPVYADIYTDSGPLGGIYTGLKYSTTEYNLIMACDMPYVKPELLVQLLAFADDYSIVVPSVNGQFEPLCGFYHKSTLPKMEELLQQNTRKMQHVIRQFPYKEIQIEGSSPDSQMFANINTPEQLLQNQISTQSKQ</sequence>
<dbReference type="Pfam" id="PF12804">
    <property type="entry name" value="NTP_transf_3"/>
    <property type="match status" value="1"/>
</dbReference>
<dbReference type="CDD" id="cd02503">
    <property type="entry name" value="MobA"/>
    <property type="match status" value="1"/>
</dbReference>
<dbReference type="InterPro" id="IPR029044">
    <property type="entry name" value="Nucleotide-diphossugar_trans"/>
</dbReference>
<comment type="cofactor">
    <cofactor evidence="8">
        <name>Mg(2+)</name>
        <dbReference type="ChEBI" id="CHEBI:18420"/>
    </cofactor>
</comment>
<keyword evidence="7 8" id="KW-0501">Molybdenum cofactor biosynthesis</keyword>
<dbReference type="EC" id="2.7.7.77" evidence="8"/>
<evidence type="ECO:0000256" key="6">
    <source>
        <dbReference type="ARBA" id="ARBA00023134"/>
    </source>
</evidence>
<protein>
    <recommendedName>
        <fullName evidence="8">Probable molybdenum cofactor guanylyltransferase</fullName>
        <shortName evidence="8">MoCo guanylyltransferase</shortName>
        <ecNumber evidence="8">2.7.7.77</ecNumber>
    </recommendedName>
    <alternativeName>
        <fullName evidence="8">GTP:molybdopterin guanylyltransferase</fullName>
    </alternativeName>
    <alternativeName>
        <fullName evidence="8">Mo-MPT guanylyltransferase</fullName>
    </alternativeName>
    <alternativeName>
        <fullName evidence="8">Molybdopterin guanylyltransferase</fullName>
    </alternativeName>
    <alternativeName>
        <fullName evidence="8">Molybdopterin-guanine dinucleotide synthase</fullName>
        <shortName evidence="8">MGD synthase</shortName>
    </alternativeName>
</protein>
<feature type="domain" description="MobA-like NTP transferase" evidence="9">
    <location>
        <begin position="10"/>
        <end position="160"/>
    </location>
</feature>
<comment type="subcellular location">
    <subcellularLocation>
        <location evidence="8">Cytoplasm</location>
    </subcellularLocation>
</comment>
<dbReference type="SUPFAM" id="SSF53448">
    <property type="entry name" value="Nucleotide-diphospho-sugar transferases"/>
    <property type="match status" value="1"/>
</dbReference>
<evidence type="ECO:0000313" key="10">
    <source>
        <dbReference type="EMBL" id="MDO1447745.1"/>
    </source>
</evidence>
<comment type="caution">
    <text evidence="8">Lacks conserved residue(s) required for the propagation of feature annotation.</text>
</comment>
<evidence type="ECO:0000256" key="1">
    <source>
        <dbReference type="ARBA" id="ARBA00022490"/>
    </source>
</evidence>
<feature type="binding site" evidence="8">
    <location>
        <position position="98"/>
    </location>
    <ligand>
        <name>Mg(2+)</name>
        <dbReference type="ChEBI" id="CHEBI:18420"/>
    </ligand>
</feature>
<feature type="binding site" evidence="8">
    <location>
        <begin position="13"/>
        <end position="15"/>
    </location>
    <ligand>
        <name>GTP</name>
        <dbReference type="ChEBI" id="CHEBI:37565"/>
    </ligand>
</feature>